<dbReference type="HOGENOM" id="CLU_826680_0_0_1"/>
<organism evidence="3 4">
    <name type="scientific">Phanerochaete carnosa (strain HHB-10118-sp)</name>
    <name type="common">White-rot fungus</name>
    <name type="synonym">Peniophora carnosa</name>
    <dbReference type="NCBI Taxonomy" id="650164"/>
    <lineage>
        <taxon>Eukaryota</taxon>
        <taxon>Fungi</taxon>
        <taxon>Dikarya</taxon>
        <taxon>Basidiomycota</taxon>
        <taxon>Agaricomycotina</taxon>
        <taxon>Agaricomycetes</taxon>
        <taxon>Polyporales</taxon>
        <taxon>Phanerochaetaceae</taxon>
        <taxon>Phanerochaete</taxon>
    </lineage>
</organism>
<keyword evidence="2" id="KW-1133">Transmembrane helix</keyword>
<dbReference type="RefSeq" id="XP_007401085.1">
    <property type="nucleotide sequence ID" value="XM_007401023.1"/>
</dbReference>
<keyword evidence="2" id="KW-0812">Transmembrane</keyword>
<keyword evidence="4" id="KW-1185">Reference proteome</keyword>
<feature type="region of interest" description="Disordered" evidence="1">
    <location>
        <begin position="167"/>
        <end position="217"/>
    </location>
</feature>
<evidence type="ECO:0000313" key="4">
    <source>
        <dbReference type="Proteomes" id="UP000008370"/>
    </source>
</evidence>
<feature type="compositionally biased region" description="Low complexity" evidence="1">
    <location>
        <begin position="167"/>
        <end position="214"/>
    </location>
</feature>
<proteinExistence type="predicted"/>
<keyword evidence="2" id="KW-0472">Membrane</keyword>
<feature type="region of interest" description="Disordered" evidence="1">
    <location>
        <begin position="342"/>
        <end position="361"/>
    </location>
</feature>
<protein>
    <submittedName>
        <fullName evidence="3">Uncharacterized protein</fullName>
    </submittedName>
</protein>
<reference evidence="3 4" key="1">
    <citation type="journal article" date="2012" name="BMC Genomics">
        <title>Comparative genomics of the white-rot fungi, Phanerochaete carnosa and P. chrysosporium, to elucidate the genetic basis of the distinct wood types they colonize.</title>
        <authorList>
            <person name="Suzuki H."/>
            <person name="MacDonald J."/>
            <person name="Syed K."/>
            <person name="Salamov A."/>
            <person name="Hori C."/>
            <person name="Aerts A."/>
            <person name="Henrissat B."/>
            <person name="Wiebenga A."/>
            <person name="vanKuyk P.A."/>
            <person name="Barry K."/>
            <person name="Lindquist E."/>
            <person name="LaButti K."/>
            <person name="Lapidus A."/>
            <person name="Lucas S."/>
            <person name="Coutinho P."/>
            <person name="Gong Y."/>
            <person name="Samejima M."/>
            <person name="Mahadevan R."/>
            <person name="Abou-Zaid M."/>
            <person name="de Vries R.P."/>
            <person name="Igarashi K."/>
            <person name="Yadav J.S."/>
            <person name="Grigoriev I.V."/>
            <person name="Master E.R."/>
        </authorList>
    </citation>
    <scope>NUCLEOTIDE SEQUENCE [LARGE SCALE GENOMIC DNA]</scope>
    <source>
        <strain evidence="3 4">HHB-10118-sp</strain>
    </source>
</reference>
<name>K5VVL9_PHACS</name>
<dbReference type="AlphaFoldDB" id="K5VVL9"/>
<evidence type="ECO:0000256" key="1">
    <source>
        <dbReference type="SAM" id="MobiDB-lite"/>
    </source>
</evidence>
<evidence type="ECO:0000256" key="2">
    <source>
        <dbReference type="SAM" id="Phobius"/>
    </source>
</evidence>
<dbReference type="InParanoid" id="K5VVL9"/>
<dbReference type="GeneID" id="18913410"/>
<dbReference type="KEGG" id="pco:PHACADRAFT_213685"/>
<accession>K5VVL9</accession>
<dbReference type="OrthoDB" id="2757511at2759"/>
<evidence type="ECO:0000313" key="3">
    <source>
        <dbReference type="EMBL" id="EKM50825.1"/>
    </source>
</evidence>
<sequence length="361" mass="37575">MSQSTTVVRVDDRDPTIFYSGDWYLGGNSETEFDGTTHGALTNGSTIQYTFNGTSIRFYGTVSGAPTGPPSTSSFVVDNGESVLVATSQPADPMYQYEYFASGTLEDGMHTLVVTAVDTDTVDILWFDYLEYVLGDAADTGAGGGGSSSPTPSFAFSTGMPLSSPSPSFSFSTGGPLSSQNFSSTGTALPSPSSLTTSSSASPSSPADPALSGGTTHKASDLKTVLPAVLIPVAALLLLLGALLFLWRRRQQRRRYHSPRLNILGEDPSDAPPEARFISPYASVSAPAPASESVLVSESALASESTSVLTPLSAHRPLLALATPRDSKESVVLSPYGTGVVRRSDAAGASEEGPPAYTMRS</sequence>
<dbReference type="Gene3D" id="2.60.120.260">
    <property type="entry name" value="Galactose-binding domain-like"/>
    <property type="match status" value="1"/>
</dbReference>
<dbReference type="Proteomes" id="UP000008370">
    <property type="component" value="Unassembled WGS sequence"/>
</dbReference>
<feature type="transmembrane region" description="Helical" evidence="2">
    <location>
        <begin position="225"/>
        <end position="247"/>
    </location>
</feature>
<gene>
    <name evidence="3" type="ORF">PHACADRAFT_213685</name>
</gene>
<dbReference type="EMBL" id="JH930478">
    <property type="protein sequence ID" value="EKM50825.1"/>
    <property type="molecule type" value="Genomic_DNA"/>
</dbReference>